<dbReference type="Pfam" id="PF16725">
    <property type="entry name" value="Nucleolin_bd"/>
    <property type="match status" value="1"/>
</dbReference>
<dbReference type="InterPro" id="IPR038100">
    <property type="entry name" value="NLV2_N_sf"/>
</dbReference>
<evidence type="ECO:0000313" key="3">
    <source>
        <dbReference type="EMBL" id="KAF6302578.1"/>
    </source>
</evidence>
<evidence type="ECO:0000256" key="1">
    <source>
        <dbReference type="SAM" id="MobiDB-lite"/>
    </source>
</evidence>
<dbReference type="FunFam" id="1.10.10.2010:FF:000001">
    <property type="entry name" value="Nuclear valosin-containing protein-like"/>
    <property type="match status" value="1"/>
</dbReference>
<feature type="compositionally biased region" description="Polar residues" evidence="1">
    <location>
        <begin position="146"/>
        <end position="162"/>
    </location>
</feature>
<feature type="region of interest" description="Disordered" evidence="1">
    <location>
        <begin position="78"/>
        <end position="296"/>
    </location>
</feature>
<feature type="compositionally biased region" description="Acidic residues" evidence="1">
    <location>
        <begin position="92"/>
        <end position="111"/>
    </location>
</feature>
<feature type="compositionally biased region" description="Basic residues" evidence="1">
    <location>
        <begin position="218"/>
        <end position="230"/>
    </location>
</feature>
<name>A0A7J7TPC4_PIPKU</name>
<evidence type="ECO:0000259" key="2">
    <source>
        <dbReference type="Pfam" id="PF16725"/>
    </source>
</evidence>
<feature type="compositionally biased region" description="Basic and acidic residues" evidence="1">
    <location>
        <begin position="282"/>
        <end position="296"/>
    </location>
</feature>
<dbReference type="Proteomes" id="UP000558488">
    <property type="component" value="Unassembled WGS sequence"/>
</dbReference>
<sequence length="296" mass="32978">MKPSPAGFVDNKLKQRVIQYLTSNRCGKYVDPGIMASDLQRMYSIDYGRRKRNAFRIQVEKVFSIITSEQELKNVTELEDEHLAKRPRQGEEDNEYTESYSDDDSDIEDYPDPQLANHMNSSLLSLYRKGNPDSVANTPEGEQRETSGSAPSVASKTSSIPSKTPARGSEGGWFIDRTPGGKKDSFFLDLSEETSNKKKPSSEIEGSKEPSLLESDKKRKGRLKSKGSKRKKEDLQEVDGEIEAVLQKKGSLQDAHPHASPGGVPAPGRHTPARSSPPRAPRLWEDVTGTRDRWGT</sequence>
<dbReference type="EMBL" id="JACAGB010000025">
    <property type="protein sequence ID" value="KAF6302578.1"/>
    <property type="molecule type" value="Genomic_DNA"/>
</dbReference>
<reference evidence="3 4" key="1">
    <citation type="journal article" date="2020" name="Nature">
        <title>Six reference-quality genomes reveal evolution of bat adaptations.</title>
        <authorList>
            <person name="Jebb D."/>
            <person name="Huang Z."/>
            <person name="Pippel M."/>
            <person name="Hughes G.M."/>
            <person name="Lavrichenko K."/>
            <person name="Devanna P."/>
            <person name="Winkler S."/>
            <person name="Jermiin L.S."/>
            <person name="Skirmuntt E.C."/>
            <person name="Katzourakis A."/>
            <person name="Burkitt-Gray L."/>
            <person name="Ray D.A."/>
            <person name="Sullivan K.A.M."/>
            <person name="Roscito J.G."/>
            <person name="Kirilenko B.M."/>
            <person name="Davalos L.M."/>
            <person name="Corthals A.P."/>
            <person name="Power M.L."/>
            <person name="Jones G."/>
            <person name="Ransome R.D."/>
            <person name="Dechmann D.K.N."/>
            <person name="Locatelli A.G."/>
            <person name="Puechmaille S.J."/>
            <person name="Fedrigo O."/>
            <person name="Jarvis E.D."/>
            <person name="Hiller M."/>
            <person name="Vernes S.C."/>
            <person name="Myers E.W."/>
            <person name="Teeling E.C."/>
        </authorList>
    </citation>
    <scope>NUCLEOTIDE SEQUENCE [LARGE SCALE GENOMIC DNA]</scope>
    <source>
        <strain evidence="3">MPipKuh1</strain>
        <tissue evidence="3">Flight muscle</tissue>
    </source>
</reference>
<comment type="caution">
    <text evidence="3">The sequence shown here is derived from an EMBL/GenBank/DDBJ whole genome shotgun (WGS) entry which is preliminary data.</text>
</comment>
<feature type="compositionally biased region" description="Basic and acidic residues" evidence="1">
    <location>
        <begin position="194"/>
        <end position="208"/>
    </location>
</feature>
<feature type="domain" description="NVL2 nucleolin binding" evidence="2">
    <location>
        <begin position="4"/>
        <end position="71"/>
    </location>
</feature>
<proteinExistence type="predicted"/>
<organism evidence="3 4">
    <name type="scientific">Pipistrellus kuhlii</name>
    <name type="common">Kuhl's pipistrelle</name>
    <dbReference type="NCBI Taxonomy" id="59472"/>
    <lineage>
        <taxon>Eukaryota</taxon>
        <taxon>Metazoa</taxon>
        <taxon>Chordata</taxon>
        <taxon>Craniata</taxon>
        <taxon>Vertebrata</taxon>
        <taxon>Euteleostomi</taxon>
        <taxon>Mammalia</taxon>
        <taxon>Eutheria</taxon>
        <taxon>Laurasiatheria</taxon>
        <taxon>Chiroptera</taxon>
        <taxon>Yangochiroptera</taxon>
        <taxon>Vespertilionidae</taxon>
        <taxon>Pipistrellus</taxon>
    </lineage>
</organism>
<dbReference type="AlphaFoldDB" id="A0A7J7TPC4"/>
<feature type="compositionally biased region" description="Basic and acidic residues" evidence="1">
    <location>
        <begin position="78"/>
        <end position="91"/>
    </location>
</feature>
<dbReference type="InterPro" id="IPR031996">
    <property type="entry name" value="NVL2_nucleolin-bd"/>
</dbReference>
<dbReference type="Gene3D" id="1.10.10.2010">
    <property type="match status" value="1"/>
</dbReference>
<protein>
    <submittedName>
        <fullName evidence="3">Nuclear VCP like</fullName>
    </submittedName>
</protein>
<gene>
    <name evidence="3" type="ORF">mPipKuh1_012718</name>
</gene>
<evidence type="ECO:0000313" key="4">
    <source>
        <dbReference type="Proteomes" id="UP000558488"/>
    </source>
</evidence>
<keyword evidence="4" id="KW-1185">Reference proteome</keyword>
<accession>A0A7J7TPC4</accession>